<comment type="function">
    <text evidence="5">Catalyzes the interconversion of L-alanine and D-alanine. May also act on other amino acids.</text>
</comment>
<dbReference type="PRINTS" id="PR00992">
    <property type="entry name" value="ALARACEMASE"/>
</dbReference>
<comment type="caution">
    <text evidence="9">The sequence shown here is derived from an EMBL/GenBank/DDBJ whole genome shotgun (WGS) entry which is preliminary data.</text>
</comment>
<dbReference type="Gene3D" id="3.40.1190.10">
    <property type="entry name" value="Mur-like, catalytic domain"/>
    <property type="match status" value="1"/>
</dbReference>
<protein>
    <recommendedName>
        <fullName evidence="5">Alanine racemase</fullName>
        <ecNumber evidence="5">5.1.1.1</ecNumber>
    </recommendedName>
</protein>
<evidence type="ECO:0000313" key="10">
    <source>
        <dbReference type="Proteomes" id="UP000010408"/>
    </source>
</evidence>
<sequence length="833" mass="92770">MDRLVTPAFAPEELKRLLKTELPTLEGSCSVRHILTDSRSLVSPQDTLFVAIPTESGDGHRYVAQLYERGVRSFVIERLPDEARRGEWKANWFVVPSSVKALQQIAALHRARFPQLETIGITGSNGKTVVKEFLYQLLHPTLHIVRSPRSYNSQIGVPLSVLGIETSDELGLFEAGISKPHEMKALRDVIQPTVGVFTYLGSAHQENFASLEEKLREKLQLFTHCHALVYGEDSIEVSKMMQATFPEARHLTWSRMNPKATLYLQQSVAEGDRTHLSCIIHGERHQIVIPFTDAAYIEDCLCAITVASLVAPELINDPLPWATLRPVEMRLEVKNGVSGNTLINDAYSCDLQSLSIALDFLRRRASATAARPVVLLSDIEGSGLSDEELYSEVASLLRGYEVSDLIAVGKHITEHAHLFTGIRVTPFPTTDALLHSEALRTITGSCILIKGARRFAFEQVYRRLSTQEHQTVLDIDLSAVVHNLNYYRSLLPPNHPLVCMIKADGYGIGAFELARTLQEHRVEYLAVAVADEGRELREKGIRTHLMIMNPEVASAETLFTHHLEPEVYSFELLAGLREQAVRLGVRDFPIHIKVDSGMHRLGFALEDMKRLGQLLSVCPELRVSSIFSHLATADEPAKSEYVHQQYATFMTASDQLTAALGYRPRRHILNTAGIECYAEYALDMARLGIGLYGFSPTGRREVEPIARFSTVVLQVKTLQPGQYVGYGCMGQVNRPSRIAVIPVGYADGFSRRLSRGAYSVSVRGVLCPTLGNVCMDACMIDVTDVPGVEVGDQVILFGSEDLPLERVAEVCGTIPYEILTSISSRVQRRYWRE</sequence>
<feature type="binding site" evidence="5 7">
    <location>
        <position position="775"/>
    </location>
    <ligand>
        <name>substrate</name>
    </ligand>
</feature>
<dbReference type="CDD" id="cd00430">
    <property type="entry name" value="PLPDE_III_AR"/>
    <property type="match status" value="1"/>
</dbReference>
<dbReference type="GO" id="GO:0008784">
    <property type="term" value="F:alanine racemase activity"/>
    <property type="evidence" value="ECO:0007669"/>
    <property type="project" value="UniProtKB-UniRule"/>
</dbReference>
<dbReference type="FunFam" id="3.20.20.10:FF:000002">
    <property type="entry name" value="Alanine racemase"/>
    <property type="match status" value="1"/>
</dbReference>
<dbReference type="InterPro" id="IPR036565">
    <property type="entry name" value="Mur-like_cat_sf"/>
</dbReference>
<reference evidence="9 10" key="1">
    <citation type="submission" date="2012-05" db="EMBL/GenBank/DDBJ databases">
        <authorList>
            <person name="Weinstock G."/>
            <person name="Sodergren E."/>
            <person name="Lobos E.A."/>
            <person name="Fulton L."/>
            <person name="Fulton R."/>
            <person name="Courtney L."/>
            <person name="Fronick C."/>
            <person name="O'Laughlin M."/>
            <person name="Godfrey J."/>
            <person name="Wilson R.M."/>
            <person name="Miner T."/>
            <person name="Farmer C."/>
            <person name="Delehaunty K."/>
            <person name="Cordes M."/>
            <person name="Minx P."/>
            <person name="Tomlinson C."/>
            <person name="Chen J."/>
            <person name="Wollam A."/>
            <person name="Pepin K.H."/>
            <person name="Bhonagiri V."/>
            <person name="Zhang X."/>
            <person name="Suruliraj S."/>
            <person name="Warren W."/>
            <person name="Mitreva M."/>
            <person name="Mardis E.R."/>
            <person name="Wilson R.K."/>
        </authorList>
    </citation>
    <scope>NUCLEOTIDE SEQUENCE [LARGE SCALE GENOMIC DNA]</scope>
    <source>
        <strain evidence="9 10">F0037</strain>
    </source>
</reference>
<dbReference type="GO" id="GO:0030632">
    <property type="term" value="P:D-alanine biosynthetic process"/>
    <property type="evidence" value="ECO:0007669"/>
    <property type="project" value="UniProtKB-UniRule"/>
</dbReference>
<dbReference type="NCBIfam" id="TIGR00492">
    <property type="entry name" value="alr"/>
    <property type="match status" value="1"/>
</dbReference>
<dbReference type="Proteomes" id="UP000010408">
    <property type="component" value="Unassembled WGS sequence"/>
</dbReference>
<comment type="pathway">
    <text evidence="5">Amino-acid biosynthesis; D-alanine biosynthesis; D-alanine from L-alanine: step 1/1.</text>
</comment>
<dbReference type="Pfam" id="PF00842">
    <property type="entry name" value="Ala_racemase_C"/>
    <property type="match status" value="1"/>
</dbReference>
<dbReference type="NCBIfam" id="NF008897">
    <property type="entry name" value="PRK11930.1"/>
    <property type="match status" value="1"/>
</dbReference>
<dbReference type="Pfam" id="PF01168">
    <property type="entry name" value="Ala_racemase_N"/>
    <property type="match status" value="1"/>
</dbReference>
<dbReference type="SUPFAM" id="SSF63418">
    <property type="entry name" value="MurE/MurF N-terminal domain"/>
    <property type="match status" value="1"/>
</dbReference>
<dbReference type="EMBL" id="AMEQ01000040">
    <property type="protein sequence ID" value="EKY00352.1"/>
    <property type="molecule type" value="Genomic_DNA"/>
</dbReference>
<dbReference type="EC" id="5.1.1.1" evidence="5"/>
<dbReference type="InterPro" id="IPR035911">
    <property type="entry name" value="MurE/MurF_N"/>
</dbReference>
<dbReference type="UniPathway" id="UPA00042">
    <property type="reaction ID" value="UER00497"/>
</dbReference>
<feature type="modified residue" description="N6-(pyridoxal phosphate)lysine" evidence="5 6">
    <location>
        <position position="502"/>
    </location>
</feature>
<dbReference type="InterPro" id="IPR029066">
    <property type="entry name" value="PLP-binding_barrel"/>
</dbReference>
<feature type="active site" description="Proton acceptor; specific for D-alanine" evidence="5">
    <location>
        <position position="502"/>
    </location>
</feature>
<keyword evidence="4 5" id="KW-0413">Isomerase</keyword>
<evidence type="ECO:0000256" key="1">
    <source>
        <dbReference type="ARBA" id="ARBA00000316"/>
    </source>
</evidence>
<dbReference type="GO" id="GO:0030170">
    <property type="term" value="F:pyridoxal phosphate binding"/>
    <property type="evidence" value="ECO:0007669"/>
    <property type="project" value="UniProtKB-UniRule"/>
</dbReference>
<dbReference type="SMART" id="SM01005">
    <property type="entry name" value="Ala_racemase_C"/>
    <property type="match status" value="1"/>
</dbReference>
<name>L1NAZ1_9PORP</name>
<evidence type="ECO:0000256" key="7">
    <source>
        <dbReference type="PIRSR" id="PIRSR600821-52"/>
    </source>
</evidence>
<gene>
    <name evidence="9" type="ORF">HMPREF9134_01686</name>
</gene>
<dbReference type="RefSeq" id="WP_005467822.1">
    <property type="nucleotide sequence ID" value="NZ_KB291032.1"/>
</dbReference>
<dbReference type="InterPro" id="IPR009006">
    <property type="entry name" value="Ala_racemase/Decarboxylase_C"/>
</dbReference>
<dbReference type="Pfam" id="PF08245">
    <property type="entry name" value="Mur_ligase_M"/>
    <property type="match status" value="1"/>
</dbReference>
<dbReference type="PATRIC" id="fig|1127696.3.peg.1525"/>
<keyword evidence="3 5" id="KW-0663">Pyridoxal phosphate</keyword>
<comment type="similarity">
    <text evidence="5">Belongs to the alanine racemase family.</text>
</comment>
<dbReference type="InterPro" id="IPR000821">
    <property type="entry name" value="Ala_racemase"/>
</dbReference>
<proteinExistence type="inferred from homology"/>
<feature type="active site" description="Proton acceptor; specific for L-alanine" evidence="5">
    <location>
        <position position="726"/>
    </location>
</feature>
<dbReference type="GO" id="GO:0005829">
    <property type="term" value="C:cytosol"/>
    <property type="evidence" value="ECO:0007669"/>
    <property type="project" value="TreeGrafter"/>
</dbReference>
<dbReference type="InterPro" id="IPR011079">
    <property type="entry name" value="Ala_racemase_C"/>
</dbReference>
<dbReference type="Gene3D" id="3.20.20.10">
    <property type="entry name" value="Alanine racemase"/>
    <property type="match status" value="1"/>
</dbReference>
<organism evidence="9 10">
    <name type="scientific">Porphyromonas catoniae F0037</name>
    <dbReference type="NCBI Taxonomy" id="1127696"/>
    <lineage>
        <taxon>Bacteria</taxon>
        <taxon>Pseudomonadati</taxon>
        <taxon>Bacteroidota</taxon>
        <taxon>Bacteroidia</taxon>
        <taxon>Bacteroidales</taxon>
        <taxon>Porphyromonadaceae</taxon>
        <taxon>Porphyromonas</taxon>
    </lineage>
</organism>
<comment type="cofactor">
    <cofactor evidence="2 5 6">
        <name>pyridoxal 5'-phosphate</name>
        <dbReference type="ChEBI" id="CHEBI:597326"/>
    </cofactor>
</comment>
<dbReference type="PANTHER" id="PTHR30511">
    <property type="entry name" value="ALANINE RACEMASE"/>
    <property type="match status" value="1"/>
</dbReference>
<evidence type="ECO:0000256" key="2">
    <source>
        <dbReference type="ARBA" id="ARBA00001933"/>
    </source>
</evidence>
<evidence type="ECO:0000256" key="3">
    <source>
        <dbReference type="ARBA" id="ARBA00022898"/>
    </source>
</evidence>
<evidence type="ECO:0000256" key="4">
    <source>
        <dbReference type="ARBA" id="ARBA00023235"/>
    </source>
</evidence>
<evidence type="ECO:0000259" key="8">
    <source>
        <dbReference type="SMART" id="SM01005"/>
    </source>
</evidence>
<dbReference type="HAMAP" id="MF_01201">
    <property type="entry name" value="Ala_racemase"/>
    <property type="match status" value="1"/>
</dbReference>
<dbReference type="SUPFAM" id="SSF50621">
    <property type="entry name" value="Alanine racemase C-terminal domain-like"/>
    <property type="match status" value="1"/>
</dbReference>
<accession>L1NAZ1</accession>
<dbReference type="InterPro" id="IPR001608">
    <property type="entry name" value="Ala_racemase_N"/>
</dbReference>
<dbReference type="Gene3D" id="3.90.190.20">
    <property type="entry name" value="Mur ligase, C-terminal domain"/>
    <property type="match status" value="1"/>
</dbReference>
<dbReference type="InterPro" id="IPR013221">
    <property type="entry name" value="Mur_ligase_cen"/>
</dbReference>
<feature type="binding site" evidence="5 7">
    <location>
        <position position="600"/>
    </location>
    <ligand>
        <name>substrate</name>
    </ligand>
</feature>
<dbReference type="AlphaFoldDB" id="L1NAZ1"/>
<comment type="catalytic activity">
    <reaction evidence="1 5">
        <text>L-alanine = D-alanine</text>
        <dbReference type="Rhea" id="RHEA:20249"/>
        <dbReference type="ChEBI" id="CHEBI:57416"/>
        <dbReference type="ChEBI" id="CHEBI:57972"/>
        <dbReference type="EC" id="5.1.1.1"/>
    </reaction>
</comment>
<evidence type="ECO:0000313" key="9">
    <source>
        <dbReference type="EMBL" id="EKY00352.1"/>
    </source>
</evidence>
<dbReference type="GO" id="GO:0005524">
    <property type="term" value="F:ATP binding"/>
    <property type="evidence" value="ECO:0007669"/>
    <property type="project" value="InterPro"/>
</dbReference>
<dbReference type="HOGENOM" id="CLU_372082_0_0_10"/>
<dbReference type="eggNOG" id="COG0770">
    <property type="taxonomic scope" value="Bacteria"/>
</dbReference>
<dbReference type="STRING" id="1127696.HMPREF9134_01686"/>
<dbReference type="Gene3D" id="2.40.37.10">
    <property type="entry name" value="Lyase, Ornithine Decarboxylase, Chain A, domain 1"/>
    <property type="match status" value="1"/>
</dbReference>
<dbReference type="SUPFAM" id="SSF53623">
    <property type="entry name" value="MurD-like peptide ligases, catalytic domain"/>
    <property type="match status" value="1"/>
</dbReference>
<evidence type="ECO:0000256" key="5">
    <source>
        <dbReference type="HAMAP-Rule" id="MF_01201"/>
    </source>
</evidence>
<dbReference type="SUPFAM" id="SSF53244">
    <property type="entry name" value="MurD-like peptide ligases, peptide-binding domain"/>
    <property type="match status" value="1"/>
</dbReference>
<dbReference type="InterPro" id="IPR036615">
    <property type="entry name" value="Mur_ligase_C_dom_sf"/>
</dbReference>
<dbReference type="PANTHER" id="PTHR30511:SF0">
    <property type="entry name" value="ALANINE RACEMASE, CATABOLIC-RELATED"/>
    <property type="match status" value="1"/>
</dbReference>
<evidence type="ECO:0000256" key="6">
    <source>
        <dbReference type="PIRSR" id="PIRSR600821-50"/>
    </source>
</evidence>
<dbReference type="eggNOG" id="COG0787">
    <property type="taxonomic scope" value="Bacteria"/>
</dbReference>
<dbReference type="SUPFAM" id="SSF51419">
    <property type="entry name" value="PLP-binding barrel"/>
    <property type="match status" value="1"/>
</dbReference>
<feature type="domain" description="Alanine racemase C-terminal" evidence="8">
    <location>
        <begin position="705"/>
        <end position="831"/>
    </location>
</feature>
<dbReference type="GO" id="GO:0016881">
    <property type="term" value="F:acid-amino acid ligase activity"/>
    <property type="evidence" value="ECO:0007669"/>
    <property type="project" value="InterPro"/>
</dbReference>
<dbReference type="Gene3D" id="3.40.1390.10">
    <property type="entry name" value="MurE/MurF, N-terminal domain"/>
    <property type="match status" value="1"/>
</dbReference>